<dbReference type="CDD" id="cd00082">
    <property type="entry name" value="HisKA"/>
    <property type="match status" value="1"/>
</dbReference>
<dbReference type="Pfam" id="PF00512">
    <property type="entry name" value="HisKA"/>
    <property type="match status" value="1"/>
</dbReference>
<dbReference type="Proteomes" id="UP000002429">
    <property type="component" value="Plasmid megaplasmid"/>
</dbReference>
<keyword evidence="8 15" id="KW-0418">Kinase</keyword>
<keyword evidence="12" id="KW-0472">Membrane</keyword>
<keyword evidence="7" id="KW-0547">Nucleotide-binding</keyword>
<dbReference type="SMART" id="SM00387">
    <property type="entry name" value="HATPase_c"/>
    <property type="match status" value="1"/>
</dbReference>
<keyword evidence="4" id="KW-0597">Phosphoprotein</keyword>
<dbReference type="GO" id="GO:0000155">
    <property type="term" value="F:phosphorelay sensor kinase activity"/>
    <property type="evidence" value="ECO:0007669"/>
    <property type="project" value="InterPro"/>
</dbReference>
<dbReference type="EC" id="2.7.13.3" evidence="3"/>
<evidence type="ECO:0000256" key="2">
    <source>
        <dbReference type="ARBA" id="ARBA00004141"/>
    </source>
</evidence>
<evidence type="ECO:0000256" key="10">
    <source>
        <dbReference type="ARBA" id="ARBA00022989"/>
    </source>
</evidence>
<dbReference type="InterPro" id="IPR003660">
    <property type="entry name" value="HAMP_dom"/>
</dbReference>
<dbReference type="PROSITE" id="PS50885">
    <property type="entry name" value="HAMP"/>
    <property type="match status" value="1"/>
</dbReference>
<evidence type="ECO:0000256" key="8">
    <source>
        <dbReference type="ARBA" id="ARBA00022777"/>
    </source>
</evidence>
<proteinExistence type="predicted"/>
<keyword evidence="16" id="KW-1185">Reference proteome</keyword>
<dbReference type="GO" id="GO:0005886">
    <property type="term" value="C:plasma membrane"/>
    <property type="evidence" value="ECO:0007669"/>
    <property type="project" value="TreeGrafter"/>
</dbReference>
<dbReference type="AlphaFoldDB" id="Q1LC74"/>
<comment type="catalytic activity">
    <reaction evidence="1">
        <text>ATP + protein L-histidine = ADP + protein N-phospho-L-histidine.</text>
        <dbReference type="EC" id="2.7.13.3"/>
    </reaction>
</comment>
<gene>
    <name evidence="15" type="ordered locus">Rmet_5393</name>
</gene>
<keyword evidence="11" id="KW-0902">Two-component regulatory system</keyword>
<evidence type="ECO:0000256" key="5">
    <source>
        <dbReference type="ARBA" id="ARBA00022679"/>
    </source>
</evidence>
<evidence type="ECO:0000313" key="16">
    <source>
        <dbReference type="Proteomes" id="UP000002429"/>
    </source>
</evidence>
<name>Q1LC74_CUPMC</name>
<sequence length="450" mass="48222">MLRSLQGRLSAALVAGLVVLACAAAAASIHVLRQEVDRMSDSALQEAAQRLLPLALTEIMRREADDDEDDSSRVTAVRPHDELLTYVVRDDKGSLLLQSHDADLSVFPAGLKPGFSSTLSHRIYTEPGLQGTVALTIAEPLAARRQAKVAAALSVVRVLILFLPVGLIGIWLIVRTGLQPIRRFCGSIAARGQSDLTSLEKSGLPTEIAPVADAVNGLMARLDRALAAERSFTANSAHELRTPIAAALAQTQRLKADMPTDDMRERVQNVEHSLRTLARLSESLMQLAKAENGRVLGDATQDLRPVIELVIEDFRRIAHTPNPITLDLPDQPVESWIDPDAFAIVVRNLVDNAQKHGARGEPVRVSLSEAGAFTVANRGPVLAENDLARLMKPFERGATTARGSGLGLAIVEAIVRGAGATLTAHSPAPGWPDGLWITIDGLPLATMGPR</sequence>
<organism evidence="15 16">
    <name type="scientific">Cupriavidus metallidurans (strain ATCC 43123 / DSM 2839 / NBRC 102507 / CH34)</name>
    <name type="common">Ralstonia metallidurans</name>
    <dbReference type="NCBI Taxonomy" id="266264"/>
    <lineage>
        <taxon>Bacteria</taxon>
        <taxon>Pseudomonadati</taxon>
        <taxon>Pseudomonadota</taxon>
        <taxon>Betaproteobacteria</taxon>
        <taxon>Burkholderiales</taxon>
        <taxon>Burkholderiaceae</taxon>
        <taxon>Cupriavidus</taxon>
    </lineage>
</organism>
<keyword evidence="5" id="KW-0808">Transferase</keyword>
<evidence type="ECO:0000259" key="14">
    <source>
        <dbReference type="PROSITE" id="PS50885"/>
    </source>
</evidence>
<comment type="subcellular location">
    <subcellularLocation>
        <location evidence="2">Membrane</location>
        <topology evidence="2">Multi-pass membrane protein</topology>
    </subcellularLocation>
</comment>
<keyword evidence="15" id="KW-0614">Plasmid</keyword>
<dbReference type="PANTHER" id="PTHR45436:SF14">
    <property type="entry name" value="SENSOR PROTEIN QSEC"/>
    <property type="match status" value="1"/>
</dbReference>
<evidence type="ECO:0000256" key="9">
    <source>
        <dbReference type="ARBA" id="ARBA00022840"/>
    </source>
</evidence>
<accession>Q1LC74</accession>
<dbReference type="InterPro" id="IPR036097">
    <property type="entry name" value="HisK_dim/P_sf"/>
</dbReference>
<keyword evidence="10 12" id="KW-1133">Transmembrane helix</keyword>
<dbReference type="InterPro" id="IPR003594">
    <property type="entry name" value="HATPase_dom"/>
</dbReference>
<evidence type="ECO:0000259" key="13">
    <source>
        <dbReference type="PROSITE" id="PS50109"/>
    </source>
</evidence>
<feature type="transmembrane region" description="Helical" evidence="12">
    <location>
        <begin position="149"/>
        <end position="174"/>
    </location>
</feature>
<keyword evidence="9" id="KW-0067">ATP-binding</keyword>
<evidence type="ECO:0000256" key="6">
    <source>
        <dbReference type="ARBA" id="ARBA00022692"/>
    </source>
</evidence>
<evidence type="ECO:0000256" key="12">
    <source>
        <dbReference type="SAM" id="Phobius"/>
    </source>
</evidence>
<dbReference type="GO" id="GO:0005524">
    <property type="term" value="F:ATP binding"/>
    <property type="evidence" value="ECO:0007669"/>
    <property type="project" value="UniProtKB-KW"/>
</dbReference>
<dbReference type="PROSITE" id="PS51257">
    <property type="entry name" value="PROKAR_LIPOPROTEIN"/>
    <property type="match status" value="1"/>
</dbReference>
<geneLocation type="plasmid" evidence="15 16">
    <name>megaplasmid</name>
</geneLocation>
<feature type="domain" description="Histidine kinase" evidence="13">
    <location>
        <begin position="235"/>
        <end position="426"/>
    </location>
</feature>
<evidence type="ECO:0000313" key="15">
    <source>
        <dbReference type="EMBL" id="ABF12252.1"/>
    </source>
</evidence>
<dbReference type="Gene3D" id="1.10.287.130">
    <property type="match status" value="1"/>
</dbReference>
<dbReference type="EMBL" id="CP000353">
    <property type="protein sequence ID" value="ABF12252.1"/>
    <property type="molecule type" value="Genomic_DNA"/>
</dbReference>
<evidence type="ECO:0000256" key="4">
    <source>
        <dbReference type="ARBA" id="ARBA00022553"/>
    </source>
</evidence>
<dbReference type="HOGENOM" id="CLU_000445_89_37_4"/>
<evidence type="ECO:0000256" key="7">
    <source>
        <dbReference type="ARBA" id="ARBA00022741"/>
    </source>
</evidence>
<dbReference type="InterPro" id="IPR050428">
    <property type="entry name" value="TCS_sensor_his_kinase"/>
</dbReference>
<dbReference type="InterPro" id="IPR036890">
    <property type="entry name" value="HATPase_C_sf"/>
</dbReference>
<dbReference type="KEGG" id="rme:Rmet_5393"/>
<evidence type="ECO:0000256" key="1">
    <source>
        <dbReference type="ARBA" id="ARBA00000085"/>
    </source>
</evidence>
<dbReference type="Pfam" id="PF02518">
    <property type="entry name" value="HATPase_c"/>
    <property type="match status" value="1"/>
</dbReference>
<dbReference type="InterPro" id="IPR003661">
    <property type="entry name" value="HisK_dim/P_dom"/>
</dbReference>
<dbReference type="InterPro" id="IPR005467">
    <property type="entry name" value="His_kinase_dom"/>
</dbReference>
<dbReference type="eggNOG" id="COG0642">
    <property type="taxonomic scope" value="Bacteria"/>
</dbReference>
<evidence type="ECO:0000256" key="11">
    <source>
        <dbReference type="ARBA" id="ARBA00023012"/>
    </source>
</evidence>
<dbReference type="SUPFAM" id="SSF47384">
    <property type="entry name" value="Homodimeric domain of signal transducing histidine kinase"/>
    <property type="match status" value="1"/>
</dbReference>
<evidence type="ECO:0000256" key="3">
    <source>
        <dbReference type="ARBA" id="ARBA00012438"/>
    </source>
</evidence>
<dbReference type="RefSeq" id="WP_011519798.1">
    <property type="nucleotide sequence ID" value="NC_007974.2"/>
</dbReference>
<dbReference type="PROSITE" id="PS50109">
    <property type="entry name" value="HIS_KIN"/>
    <property type="match status" value="1"/>
</dbReference>
<keyword evidence="6 12" id="KW-0812">Transmembrane</keyword>
<dbReference type="Gene3D" id="3.30.565.10">
    <property type="entry name" value="Histidine kinase-like ATPase, C-terminal domain"/>
    <property type="match status" value="1"/>
</dbReference>
<feature type="domain" description="HAMP" evidence="14">
    <location>
        <begin position="175"/>
        <end position="227"/>
    </location>
</feature>
<reference evidence="16" key="1">
    <citation type="journal article" date="2010" name="PLoS ONE">
        <title>The complete genome sequence of Cupriavidus metallidurans strain CH34, a master survivalist in harsh and anthropogenic environments.</title>
        <authorList>
            <person name="Janssen P.J."/>
            <person name="Van Houdt R."/>
            <person name="Moors H."/>
            <person name="Monsieurs P."/>
            <person name="Morin N."/>
            <person name="Michaux A."/>
            <person name="Benotmane M.A."/>
            <person name="Leys N."/>
            <person name="Vallaeys T."/>
            <person name="Lapidus A."/>
            <person name="Monchy S."/>
            <person name="Medigue C."/>
            <person name="Taghavi S."/>
            <person name="McCorkle S."/>
            <person name="Dunn J."/>
            <person name="van der Lelie D."/>
            <person name="Mergeay M."/>
        </authorList>
    </citation>
    <scope>NUCLEOTIDE SEQUENCE [LARGE SCALE GENOMIC DNA]</scope>
    <source>
        <strain evidence="16">ATCC 43123 / DSM 2839 / NBRC 102507 / CH34</strain>
    </source>
</reference>
<dbReference type="SMART" id="SM00388">
    <property type="entry name" value="HisKA"/>
    <property type="match status" value="1"/>
</dbReference>
<dbReference type="SUPFAM" id="SSF55874">
    <property type="entry name" value="ATPase domain of HSP90 chaperone/DNA topoisomerase II/histidine kinase"/>
    <property type="match status" value="1"/>
</dbReference>
<protein>
    <recommendedName>
        <fullName evidence="3">histidine kinase</fullName>
        <ecNumber evidence="3">2.7.13.3</ecNumber>
    </recommendedName>
</protein>
<dbReference type="PANTHER" id="PTHR45436">
    <property type="entry name" value="SENSOR HISTIDINE KINASE YKOH"/>
    <property type="match status" value="1"/>
</dbReference>